<comment type="caution">
    <text evidence="2">The sequence shown here is derived from an EMBL/GenBank/DDBJ whole genome shotgun (WGS) entry which is preliminary data.</text>
</comment>
<sequence length="409" mass="44888">MKLKEDMGSDNSQKSDLPFLRKRRRNEHCTTCFIQWFRSRSEAVIFQAHAIAMPLTSHVLAADPTGCYCAGISSPMTRRFLMRHHAFGRTPFIVTDVGFGAWQIGGAWGEVSDADGRAALNGALDAGMTFIDTADVYGDGRSEKIIADVLKARGGARPMVATKAGRRLNPHVADGYTKANLEGFIDRSLKNLSVESLDLVQLHCPPTEVLYRPEVFAGIDELQKAGKIKGYGVSVEKVEEALKAIEYPGVLSIQIIYNIFRQRPDHLFFKEAKRKNVAVIARVPLASGLLSGKITRDTQFASDDHRNFNRHGEAFDVGETFAGVPFEVGLQAVEEVRKLVPAGAGMAAFALRWILMNEAVTVVIPGARNAEQAKANAAAADLAPLSADVMAATREIYERLIAPQVRHRW</sequence>
<dbReference type="STRING" id="363754.RHSP_17139"/>
<accession>N6U6M2</accession>
<keyword evidence="3" id="KW-1185">Reference proteome</keyword>
<dbReference type="PRINTS" id="PR00069">
    <property type="entry name" value="ALDKETRDTASE"/>
</dbReference>
<dbReference type="CDD" id="cd19086">
    <property type="entry name" value="AKR_AKR11C1"/>
    <property type="match status" value="1"/>
</dbReference>
<evidence type="ECO:0000259" key="1">
    <source>
        <dbReference type="Pfam" id="PF00248"/>
    </source>
</evidence>
<name>N6U6M2_9HYPH</name>
<dbReference type="GO" id="GO:0016491">
    <property type="term" value="F:oxidoreductase activity"/>
    <property type="evidence" value="ECO:0007669"/>
    <property type="project" value="InterPro"/>
</dbReference>
<gene>
    <name evidence="2" type="ORF">RHSP_17139</name>
</gene>
<dbReference type="PATRIC" id="fig|363754.4.peg.4464"/>
<evidence type="ECO:0000313" key="2">
    <source>
        <dbReference type="EMBL" id="ENN85913.1"/>
    </source>
</evidence>
<protein>
    <submittedName>
        <fullName evidence="2">Aldo/keto reductase</fullName>
    </submittedName>
</protein>
<dbReference type="PANTHER" id="PTHR43312:SF1">
    <property type="entry name" value="NADP-DEPENDENT OXIDOREDUCTASE DOMAIN-CONTAINING PROTEIN"/>
    <property type="match status" value="1"/>
</dbReference>
<dbReference type="InterPro" id="IPR036812">
    <property type="entry name" value="NAD(P)_OxRdtase_dom_sf"/>
</dbReference>
<dbReference type="EMBL" id="AQHN01000077">
    <property type="protein sequence ID" value="ENN85913.1"/>
    <property type="molecule type" value="Genomic_DNA"/>
</dbReference>
<dbReference type="Pfam" id="PF00248">
    <property type="entry name" value="Aldo_ket_red"/>
    <property type="match status" value="1"/>
</dbReference>
<dbReference type="Gene3D" id="3.20.20.100">
    <property type="entry name" value="NADP-dependent oxidoreductase domain"/>
    <property type="match status" value="1"/>
</dbReference>
<dbReference type="PANTHER" id="PTHR43312">
    <property type="entry name" value="D-THREO-ALDOSE 1-DEHYDROGENASE"/>
    <property type="match status" value="1"/>
</dbReference>
<dbReference type="AlphaFoldDB" id="N6U6M2"/>
<dbReference type="Proteomes" id="UP000012429">
    <property type="component" value="Unassembled WGS sequence"/>
</dbReference>
<proteinExistence type="predicted"/>
<dbReference type="SUPFAM" id="SSF51430">
    <property type="entry name" value="NAD(P)-linked oxidoreductase"/>
    <property type="match status" value="1"/>
</dbReference>
<dbReference type="InterPro" id="IPR023210">
    <property type="entry name" value="NADP_OxRdtase_dom"/>
</dbReference>
<dbReference type="InterPro" id="IPR020471">
    <property type="entry name" value="AKR"/>
</dbReference>
<reference evidence="2 3" key="1">
    <citation type="journal article" date="2012" name="BMC Genomics">
        <title>Genomic basis of broad host range and environmental adaptability of Rhizobium tropici CIAT 899 and Rhizobium sp. PRF 81 which are used in inoculants for common bean (Phaseolus vulgaris L.).</title>
        <authorList>
            <person name="Ormeno-Orrillo E."/>
            <person name="Menna P."/>
            <person name="Almeida L.G."/>
            <person name="Ollero F.J."/>
            <person name="Nicolas M.F."/>
            <person name="Pains Rodrigues E."/>
            <person name="Shigueyoshi Nakatani A."/>
            <person name="Silva Batista J.S."/>
            <person name="Oliveira Chueire L.M."/>
            <person name="Souza R.C."/>
            <person name="Ribeiro Vasconcelos A.T."/>
            <person name="Megias M."/>
            <person name="Hungria M."/>
            <person name="Martinez-Romero E."/>
        </authorList>
    </citation>
    <scope>NUCLEOTIDE SEQUENCE [LARGE SCALE GENOMIC DNA]</scope>
    <source>
        <strain evidence="2 3">PRF 81</strain>
    </source>
</reference>
<feature type="domain" description="NADP-dependent oxidoreductase" evidence="1">
    <location>
        <begin position="97"/>
        <end position="398"/>
    </location>
</feature>
<dbReference type="InterPro" id="IPR053135">
    <property type="entry name" value="AKR2_Oxidoreductase"/>
</dbReference>
<organism evidence="2 3">
    <name type="scientific">Rhizobium freirei PRF 81</name>
    <dbReference type="NCBI Taxonomy" id="363754"/>
    <lineage>
        <taxon>Bacteria</taxon>
        <taxon>Pseudomonadati</taxon>
        <taxon>Pseudomonadota</taxon>
        <taxon>Alphaproteobacteria</taxon>
        <taxon>Hyphomicrobiales</taxon>
        <taxon>Rhizobiaceae</taxon>
        <taxon>Rhizobium/Agrobacterium group</taxon>
        <taxon>Rhizobium</taxon>
    </lineage>
</organism>
<evidence type="ECO:0000313" key="3">
    <source>
        <dbReference type="Proteomes" id="UP000012429"/>
    </source>
</evidence>